<comment type="caution">
    <text evidence="3">The sequence shown here is derived from an EMBL/GenBank/DDBJ whole genome shotgun (WGS) entry which is preliminary data.</text>
</comment>
<sequence>MTNPTSPPTSKNWSANHPPTTAAAAKGTNPTRHCQMGLTLHGFDMSTDKAMPLSDEELAAFETTRDIHAELQQTLDDLAADRSSVVYSPLIAARKVAGVTQQEFADFIGVSAETLEDWEQRRQQPSKSALMMLAIAMSKPEVVQSGIPCLDRKIIQVDYEIMGGSPVFTGTRVPLSCLFSYLGSGASIDTFLDEYPSVPRESAALVIAMAGQIICGYAQLISSTDNNRQDVI</sequence>
<organism evidence="3 4">
    <name type="scientific">Duganella guangzhouensis</name>
    <dbReference type="NCBI Taxonomy" id="2666084"/>
    <lineage>
        <taxon>Bacteria</taxon>
        <taxon>Pseudomonadati</taxon>
        <taxon>Pseudomonadota</taxon>
        <taxon>Betaproteobacteria</taxon>
        <taxon>Burkholderiales</taxon>
        <taxon>Oxalobacteraceae</taxon>
        <taxon>Telluria group</taxon>
        <taxon>Duganella</taxon>
    </lineage>
</organism>
<evidence type="ECO:0000313" key="3">
    <source>
        <dbReference type="EMBL" id="MRW90132.1"/>
    </source>
</evidence>
<dbReference type="InterPro" id="IPR001387">
    <property type="entry name" value="Cro/C1-type_HTH"/>
</dbReference>
<evidence type="ECO:0000259" key="2">
    <source>
        <dbReference type="PROSITE" id="PS50943"/>
    </source>
</evidence>
<reference evidence="3 4" key="1">
    <citation type="submission" date="2019-11" db="EMBL/GenBank/DDBJ databases">
        <title>Novel species isolated from a subtropical stream in China.</title>
        <authorList>
            <person name="Lu H."/>
        </authorList>
    </citation>
    <scope>NUCLEOTIDE SEQUENCE [LARGE SCALE GENOMIC DNA]</scope>
    <source>
        <strain evidence="3 4">FT80W</strain>
    </source>
</reference>
<keyword evidence="4" id="KW-1185">Reference proteome</keyword>
<dbReference type="InterPro" id="IPR007367">
    <property type="entry name" value="DUF433"/>
</dbReference>
<dbReference type="PROSITE" id="PS50943">
    <property type="entry name" value="HTH_CROC1"/>
    <property type="match status" value="1"/>
</dbReference>
<evidence type="ECO:0000313" key="4">
    <source>
        <dbReference type="Proteomes" id="UP000433309"/>
    </source>
</evidence>
<dbReference type="InterPro" id="IPR036388">
    <property type="entry name" value="WH-like_DNA-bd_sf"/>
</dbReference>
<dbReference type="InterPro" id="IPR010982">
    <property type="entry name" value="Lambda_DNA-bd_dom_sf"/>
</dbReference>
<gene>
    <name evidence="3" type="ORF">GJ699_09070</name>
</gene>
<dbReference type="Pfam" id="PF04255">
    <property type="entry name" value="DUF433"/>
    <property type="match status" value="1"/>
</dbReference>
<accession>A0A6I2KX42</accession>
<dbReference type="InterPro" id="IPR009057">
    <property type="entry name" value="Homeodomain-like_sf"/>
</dbReference>
<dbReference type="GO" id="GO:0003677">
    <property type="term" value="F:DNA binding"/>
    <property type="evidence" value="ECO:0007669"/>
    <property type="project" value="InterPro"/>
</dbReference>
<proteinExistence type="predicted"/>
<dbReference type="AlphaFoldDB" id="A0A6I2KX42"/>
<name>A0A6I2KX42_9BURK</name>
<dbReference type="Proteomes" id="UP000433309">
    <property type="component" value="Unassembled WGS sequence"/>
</dbReference>
<feature type="domain" description="HTH cro/C1-type" evidence="2">
    <location>
        <begin position="90"/>
        <end position="144"/>
    </location>
</feature>
<protein>
    <submittedName>
        <fullName evidence="3">DUF433 domain-containing protein</fullName>
    </submittedName>
</protein>
<feature type="compositionally biased region" description="Polar residues" evidence="1">
    <location>
        <begin position="1"/>
        <end position="19"/>
    </location>
</feature>
<dbReference type="EMBL" id="WKJK01000004">
    <property type="protein sequence ID" value="MRW90132.1"/>
    <property type="molecule type" value="Genomic_DNA"/>
</dbReference>
<evidence type="ECO:0000256" key="1">
    <source>
        <dbReference type="SAM" id="MobiDB-lite"/>
    </source>
</evidence>
<dbReference type="CDD" id="cd00093">
    <property type="entry name" value="HTH_XRE"/>
    <property type="match status" value="1"/>
</dbReference>
<dbReference type="SUPFAM" id="SSF47413">
    <property type="entry name" value="lambda repressor-like DNA-binding domains"/>
    <property type="match status" value="1"/>
</dbReference>
<dbReference type="Pfam" id="PF01381">
    <property type="entry name" value="HTH_3"/>
    <property type="match status" value="1"/>
</dbReference>
<dbReference type="Gene3D" id="1.10.10.10">
    <property type="entry name" value="Winged helix-like DNA-binding domain superfamily/Winged helix DNA-binding domain"/>
    <property type="match status" value="1"/>
</dbReference>
<feature type="region of interest" description="Disordered" evidence="1">
    <location>
        <begin position="1"/>
        <end position="30"/>
    </location>
</feature>
<dbReference type="SUPFAM" id="SSF46689">
    <property type="entry name" value="Homeodomain-like"/>
    <property type="match status" value="1"/>
</dbReference>
<dbReference type="Gene3D" id="1.10.260.40">
    <property type="entry name" value="lambda repressor-like DNA-binding domains"/>
    <property type="match status" value="1"/>
</dbReference>